<reference evidence="1 2" key="1">
    <citation type="journal article" date="2015" name="Microbes Environ.">
        <title>Distribution and evolution of nitrogen fixation genes in the phylum bacteroidetes.</title>
        <authorList>
            <person name="Inoue J."/>
            <person name="Oshima K."/>
            <person name="Suda W."/>
            <person name="Sakamoto M."/>
            <person name="Iino T."/>
            <person name="Noda S."/>
            <person name="Hongoh Y."/>
            <person name="Hattori M."/>
            <person name="Ohkuma M."/>
        </authorList>
    </citation>
    <scope>NUCLEOTIDE SEQUENCE [LARGE SCALE GENOMIC DNA]</scope>
    <source>
        <strain evidence="1">JCM 15548</strain>
    </source>
</reference>
<dbReference type="Proteomes" id="UP000032900">
    <property type="component" value="Unassembled WGS sequence"/>
</dbReference>
<dbReference type="RefSeq" id="WP_062124513.1">
    <property type="nucleotide sequence ID" value="NZ_BAZW01000015.1"/>
</dbReference>
<evidence type="ECO:0000313" key="2">
    <source>
        <dbReference type="Proteomes" id="UP000032900"/>
    </source>
</evidence>
<comment type="caution">
    <text evidence="1">The sequence shown here is derived from an EMBL/GenBank/DDBJ whole genome shotgun (WGS) entry which is preliminary data.</text>
</comment>
<dbReference type="Gene3D" id="2.120.10.30">
    <property type="entry name" value="TolB, C-terminal domain"/>
    <property type="match status" value="1"/>
</dbReference>
<accession>A0A0E9LWF4</accession>
<protein>
    <recommendedName>
        <fullName evidence="3">6-bladed beta-propeller</fullName>
    </recommendedName>
</protein>
<gene>
    <name evidence="1" type="ORF">JCM15548_12127</name>
</gene>
<proteinExistence type="predicted"/>
<sequence length="377" mass="43546">MKTVFYIIIFGVFVINACNRNKTTQIELENHNDTEIIRFEDTSPTAIEISTILDSLDFIFLDSKKAGFIDGIDKVIFHNNEIYLLDSKQQMILVFDSEGVFLRKIAKQGRGPGEYPYLGEFTLQNDTILILNRDIVYKYDLSGNFIESINLEFIPSNFECSSQFYYFYRGANVHFNDEDYYYDLIKCDTNGNIISMHFPYGQNDTHTISTDSPFYKSGGELYFVNGAKPSNSHMVYSLLDHSDQPFPKYEIIRNSSHPFVLGNFFETESTLIFNVICQTNSGNVVISKIDRTALIYNTVSADSQFLFKGGTVEFSNDSYFLTKFDASVMGMEIKDNEKVKSLLMQEFPQYEAFLKHIENENINPILIKEYYKPRLEK</sequence>
<dbReference type="InterPro" id="IPR011042">
    <property type="entry name" value="6-blade_b-propeller_TolB-like"/>
</dbReference>
<dbReference type="STRING" id="1236989.JCM15548_12127"/>
<dbReference type="OrthoDB" id="1037972at2"/>
<keyword evidence="2" id="KW-1185">Reference proteome</keyword>
<organism evidence="1 2">
    <name type="scientific">Geofilum rubicundum JCM 15548</name>
    <dbReference type="NCBI Taxonomy" id="1236989"/>
    <lineage>
        <taxon>Bacteria</taxon>
        <taxon>Pseudomonadati</taxon>
        <taxon>Bacteroidota</taxon>
        <taxon>Bacteroidia</taxon>
        <taxon>Marinilabiliales</taxon>
        <taxon>Marinilabiliaceae</taxon>
        <taxon>Geofilum</taxon>
    </lineage>
</organism>
<dbReference type="EMBL" id="BAZW01000015">
    <property type="protein sequence ID" value="GAO29892.1"/>
    <property type="molecule type" value="Genomic_DNA"/>
</dbReference>
<name>A0A0E9LWF4_9BACT</name>
<dbReference type="SUPFAM" id="SSF63825">
    <property type="entry name" value="YWTD domain"/>
    <property type="match status" value="1"/>
</dbReference>
<dbReference type="Pfam" id="PF17170">
    <property type="entry name" value="DUF5128"/>
    <property type="match status" value="1"/>
</dbReference>
<dbReference type="AlphaFoldDB" id="A0A0E9LWF4"/>
<evidence type="ECO:0008006" key="3">
    <source>
        <dbReference type="Google" id="ProtNLM"/>
    </source>
</evidence>
<evidence type="ECO:0000313" key="1">
    <source>
        <dbReference type="EMBL" id="GAO29892.1"/>
    </source>
</evidence>